<comment type="caution">
    <text evidence="2">The sequence shown here is derived from an EMBL/GenBank/DDBJ whole genome shotgun (WGS) entry which is preliminary data.</text>
</comment>
<feature type="non-terminal residue" evidence="2">
    <location>
        <position position="343"/>
    </location>
</feature>
<feature type="compositionally biased region" description="Basic residues" evidence="1">
    <location>
        <begin position="187"/>
        <end position="202"/>
    </location>
</feature>
<organism evidence="2 3">
    <name type="scientific">Prorocentrum cordatum</name>
    <dbReference type="NCBI Taxonomy" id="2364126"/>
    <lineage>
        <taxon>Eukaryota</taxon>
        <taxon>Sar</taxon>
        <taxon>Alveolata</taxon>
        <taxon>Dinophyceae</taxon>
        <taxon>Prorocentrales</taxon>
        <taxon>Prorocentraceae</taxon>
        <taxon>Prorocentrum</taxon>
    </lineage>
</organism>
<evidence type="ECO:0000256" key="1">
    <source>
        <dbReference type="SAM" id="MobiDB-lite"/>
    </source>
</evidence>
<gene>
    <name evidence="2" type="ORF">PCOR1329_LOCUS69356</name>
</gene>
<name>A0ABN9WTS2_9DINO</name>
<keyword evidence="3" id="KW-1185">Reference proteome</keyword>
<evidence type="ECO:0000313" key="3">
    <source>
        <dbReference type="Proteomes" id="UP001189429"/>
    </source>
</evidence>
<feature type="region of interest" description="Disordered" evidence="1">
    <location>
        <begin position="181"/>
        <end position="343"/>
    </location>
</feature>
<dbReference type="EMBL" id="CAUYUJ010019099">
    <property type="protein sequence ID" value="CAK0888595.1"/>
    <property type="molecule type" value="Genomic_DNA"/>
</dbReference>
<feature type="compositionally biased region" description="Low complexity" evidence="1">
    <location>
        <begin position="297"/>
        <end position="327"/>
    </location>
</feature>
<evidence type="ECO:0000313" key="2">
    <source>
        <dbReference type="EMBL" id="CAK0888595.1"/>
    </source>
</evidence>
<reference evidence="2" key="1">
    <citation type="submission" date="2023-10" db="EMBL/GenBank/DDBJ databases">
        <authorList>
            <person name="Chen Y."/>
            <person name="Shah S."/>
            <person name="Dougan E. K."/>
            <person name="Thang M."/>
            <person name="Chan C."/>
        </authorList>
    </citation>
    <scope>NUCLEOTIDE SEQUENCE [LARGE SCALE GENOMIC DNA]</scope>
</reference>
<dbReference type="Proteomes" id="UP001189429">
    <property type="component" value="Unassembled WGS sequence"/>
</dbReference>
<protein>
    <submittedName>
        <fullName evidence="2">Uncharacterized protein</fullName>
    </submittedName>
</protein>
<sequence length="343" mass="35197">MARARMWKERESFWRDVDAPSDAAPSAAKVRVAKWFYCGLRGLSARRFSPGIGIRAAKARAGRGADECVGAEGFFELQCANDSGAGACGDAAEKANFALVQDWLESRRSRMRVYEAESADGLLRGECSGAWFLGSAGGAEIGSVVWYPEGHVATVVDVDGRLAAGVSLGATGAAPWLRSIAGAPKRSAPKKKAAAKSKRGAHLRGAQNPNVMAGVAARERRATGEDGAPSSSGEDMPVIPGVTVDDADSGDAAGASVLRRPAAAVATRGRASGDESDSGEDMPMLPGVTVEEDDAGAARARSDAVAPQASAARRALRGAASAAAPPSDSYGEEMPVLPGVTVD</sequence>
<accession>A0ABN9WTS2</accession>
<proteinExistence type="predicted"/>